<dbReference type="RefSeq" id="WP_014785631.1">
    <property type="nucleotide sequence ID" value="NC_018014.1"/>
</dbReference>
<dbReference type="eggNOG" id="COG4993">
    <property type="taxonomic scope" value="Bacteria"/>
</dbReference>
<dbReference type="GO" id="GO:0016491">
    <property type="term" value="F:oxidoreductase activity"/>
    <property type="evidence" value="ECO:0007669"/>
    <property type="project" value="UniProtKB-KW"/>
</dbReference>
<evidence type="ECO:0000313" key="9">
    <source>
        <dbReference type="Proteomes" id="UP000006056"/>
    </source>
</evidence>
<protein>
    <submittedName>
        <fullName evidence="8">Glucose dehydrogenase</fullName>
    </submittedName>
</protein>
<evidence type="ECO:0000256" key="4">
    <source>
        <dbReference type="ARBA" id="ARBA00023002"/>
    </source>
</evidence>
<sequence>MKTKIRNTGWVVAVSLCALAAVAAVTPRQRTPTSTLDAGHTRYSGLSEINRGNVQNLKPVWVYDTGVKGRTWQGNPIVVDGVMYLSIPGGASAIDPETGKELWKFVPKGISRPGRDRGVAYWPGDGALTPRIIYATVDRLYALDAVTGVPVGGFGKDGLVNLRDDVADKYPNALYTISSPAAIYKNLAIISPSTQEFGSKGPSGDPRAFDVRTGKLVWRFHTVPQPGEPQDGSWGPEGWKERAGPSAWGGATVDAATGLVFIPIGNPDDSYNGVDRPGKNYYANSIVALDAATGTLKWFYQFTHHDINDVDAPAAPSLIDIRRNGQLIPALVEVPKSGLAFVLDRRTGKPVFGDEERPVPQSDVPGEHSSPTQPFPMKPLPLAKTSVTKADITTMSPEAHAFCLAQWDKLQLHNDGPYTPVSIKGTTLFAPGTSGGGNWGGVSTDPRLGYFFANISNVPTTSRMVPDAAGGYKLEGAYGRFNDPKGWPCINPPWGELIAVNANTGDIAWRTPLGTSDDYGAASKNAGTANIGGSIATAGGLVFIGATVDSRFRAFDSRTGKEVWTVSVPAPAVSTPTTYRGKSGRQYVVIPDGGPGTIGMPGRFSSFHAILLAYALPKPGEAAVDLTQFAPTPMQLPPRPPGGQTPSGPSTAALPASAGPTTLPDGAGKDDVLSMCGQCHGVSTAVAVRRSSEGWHDLIQDMRSRGAQGDNAKAARVQDYLSRYFGMMPVPIDSVAVPKP</sequence>
<evidence type="ECO:0000256" key="3">
    <source>
        <dbReference type="ARBA" id="ARBA00022729"/>
    </source>
</evidence>
<evidence type="ECO:0000256" key="6">
    <source>
        <dbReference type="SAM" id="SignalP"/>
    </source>
</evidence>
<feature type="chain" id="PRO_5003684794" evidence="6">
    <location>
        <begin position="24"/>
        <end position="740"/>
    </location>
</feature>
<keyword evidence="3 6" id="KW-0732">Signal</keyword>
<proteinExistence type="inferred from homology"/>
<feature type="region of interest" description="Disordered" evidence="5">
    <location>
        <begin position="631"/>
        <end position="666"/>
    </location>
</feature>
<name>I3ZFP4_TERRK</name>
<feature type="region of interest" description="Disordered" evidence="5">
    <location>
        <begin position="350"/>
        <end position="381"/>
    </location>
</feature>
<dbReference type="EMBL" id="CP003379">
    <property type="protein sequence ID" value="AFL88062.1"/>
    <property type="molecule type" value="Genomic_DNA"/>
</dbReference>
<evidence type="ECO:0000256" key="2">
    <source>
        <dbReference type="ARBA" id="ARBA00008156"/>
    </source>
</evidence>
<comment type="cofactor">
    <cofactor evidence="1">
        <name>pyrroloquinoline quinone</name>
        <dbReference type="ChEBI" id="CHEBI:58442"/>
    </cofactor>
</comment>
<evidence type="ECO:0000256" key="5">
    <source>
        <dbReference type="SAM" id="MobiDB-lite"/>
    </source>
</evidence>
<dbReference type="Gene3D" id="1.10.760.10">
    <property type="entry name" value="Cytochrome c-like domain"/>
    <property type="match status" value="1"/>
</dbReference>
<dbReference type="HOGENOM" id="CLU_018478_1_1_0"/>
<accession>I3ZFP4</accession>
<dbReference type="InterPro" id="IPR002372">
    <property type="entry name" value="PQQ_rpt_dom"/>
</dbReference>
<dbReference type="Pfam" id="PF01011">
    <property type="entry name" value="PQQ"/>
    <property type="match status" value="1"/>
</dbReference>
<dbReference type="GO" id="GO:0009055">
    <property type="term" value="F:electron transfer activity"/>
    <property type="evidence" value="ECO:0007669"/>
    <property type="project" value="InterPro"/>
</dbReference>
<dbReference type="InterPro" id="IPR036909">
    <property type="entry name" value="Cyt_c-like_dom_sf"/>
</dbReference>
<dbReference type="Gene3D" id="2.140.10.10">
    <property type="entry name" value="Quinoprotein alcohol dehydrogenase-like superfamily"/>
    <property type="match status" value="1"/>
</dbReference>
<feature type="domain" description="Pyrrolo-quinoline quinone repeat" evidence="7">
    <location>
        <begin position="37"/>
        <end position="588"/>
    </location>
</feature>
<dbReference type="InterPro" id="IPR018391">
    <property type="entry name" value="PQQ_b-propeller_rpt"/>
</dbReference>
<dbReference type="InterPro" id="IPR011047">
    <property type="entry name" value="Quinoprotein_ADH-like_sf"/>
</dbReference>
<dbReference type="SMART" id="SM00564">
    <property type="entry name" value="PQQ"/>
    <property type="match status" value="5"/>
</dbReference>
<evidence type="ECO:0000259" key="7">
    <source>
        <dbReference type="Pfam" id="PF01011"/>
    </source>
</evidence>
<dbReference type="PANTHER" id="PTHR32303">
    <property type="entry name" value="QUINOPROTEIN ALCOHOL DEHYDROGENASE (CYTOCHROME C)"/>
    <property type="match status" value="1"/>
</dbReference>
<feature type="compositionally biased region" description="Pro residues" evidence="5">
    <location>
        <begin position="634"/>
        <end position="643"/>
    </location>
</feature>
<dbReference type="Proteomes" id="UP000006056">
    <property type="component" value="Chromosome"/>
</dbReference>
<comment type="similarity">
    <text evidence="2">Belongs to the bacterial PQQ dehydrogenase family.</text>
</comment>
<evidence type="ECO:0000256" key="1">
    <source>
        <dbReference type="ARBA" id="ARBA00001931"/>
    </source>
</evidence>
<organism evidence="8 9">
    <name type="scientific">Terriglobus roseus (strain DSM 18391 / NRRL B-41598 / KBS 63)</name>
    <dbReference type="NCBI Taxonomy" id="926566"/>
    <lineage>
        <taxon>Bacteria</taxon>
        <taxon>Pseudomonadati</taxon>
        <taxon>Acidobacteriota</taxon>
        <taxon>Terriglobia</taxon>
        <taxon>Terriglobales</taxon>
        <taxon>Acidobacteriaceae</taxon>
        <taxon>Terriglobus</taxon>
    </lineage>
</organism>
<dbReference type="PANTHER" id="PTHR32303:SF4">
    <property type="entry name" value="QUINOPROTEIN GLUCOSE DEHYDROGENASE"/>
    <property type="match status" value="1"/>
</dbReference>
<reference evidence="8 9" key="1">
    <citation type="submission" date="2012-06" db="EMBL/GenBank/DDBJ databases">
        <title>Complete genome of Terriglobus roseus DSM 18391.</title>
        <authorList>
            <consortium name="US DOE Joint Genome Institute (JGI-PGF)"/>
            <person name="Lucas S."/>
            <person name="Copeland A."/>
            <person name="Lapidus A."/>
            <person name="Glavina del Rio T."/>
            <person name="Dalin E."/>
            <person name="Tice H."/>
            <person name="Bruce D."/>
            <person name="Goodwin L."/>
            <person name="Pitluck S."/>
            <person name="Peters L."/>
            <person name="Mikhailova N."/>
            <person name="Munk A.C.C."/>
            <person name="Kyrpides N."/>
            <person name="Mavromatis K."/>
            <person name="Ivanova N."/>
            <person name="Brettin T."/>
            <person name="Detter J.C."/>
            <person name="Han C."/>
            <person name="Larimer F."/>
            <person name="Land M."/>
            <person name="Hauser L."/>
            <person name="Markowitz V."/>
            <person name="Cheng J.-F."/>
            <person name="Hugenholtz P."/>
            <person name="Woyke T."/>
            <person name="Wu D."/>
            <person name="Brambilla E."/>
            <person name="Klenk H.-P."/>
            <person name="Eisen J.A."/>
        </authorList>
    </citation>
    <scope>NUCLEOTIDE SEQUENCE [LARGE SCALE GENOMIC DNA]</scope>
    <source>
        <strain evidence="9">DSM 18391 / NRRL B-41598 / KBS 63</strain>
    </source>
</reference>
<keyword evidence="4" id="KW-0560">Oxidoreductase</keyword>
<feature type="region of interest" description="Disordered" evidence="5">
    <location>
        <begin position="225"/>
        <end position="247"/>
    </location>
</feature>
<dbReference type="AlphaFoldDB" id="I3ZFP4"/>
<evidence type="ECO:0000313" key="8">
    <source>
        <dbReference type="EMBL" id="AFL88062.1"/>
    </source>
</evidence>
<dbReference type="STRING" id="926566.Terro_1766"/>
<feature type="signal peptide" evidence="6">
    <location>
        <begin position="1"/>
        <end position="23"/>
    </location>
</feature>
<gene>
    <name evidence="8" type="ordered locus">Terro_1766</name>
</gene>
<dbReference type="OrthoDB" id="9794322at2"/>
<dbReference type="GO" id="GO:0020037">
    <property type="term" value="F:heme binding"/>
    <property type="evidence" value="ECO:0007669"/>
    <property type="project" value="InterPro"/>
</dbReference>
<dbReference type="KEGG" id="trs:Terro_1766"/>
<keyword evidence="9" id="KW-1185">Reference proteome</keyword>
<dbReference type="SUPFAM" id="SSF50998">
    <property type="entry name" value="Quinoprotein alcohol dehydrogenase-like"/>
    <property type="match status" value="1"/>
</dbReference>
<dbReference type="SUPFAM" id="SSF46626">
    <property type="entry name" value="Cytochrome c"/>
    <property type="match status" value="1"/>
</dbReference>